<keyword evidence="2" id="KW-1185">Reference proteome</keyword>
<dbReference type="InterPro" id="IPR032675">
    <property type="entry name" value="LRR_dom_sf"/>
</dbReference>
<dbReference type="Proteomes" id="UP000521872">
    <property type="component" value="Unassembled WGS sequence"/>
</dbReference>
<evidence type="ECO:0000313" key="1">
    <source>
        <dbReference type="EMBL" id="KAF4616018.1"/>
    </source>
</evidence>
<dbReference type="Gene3D" id="3.80.10.10">
    <property type="entry name" value="Ribonuclease Inhibitor"/>
    <property type="match status" value="1"/>
</dbReference>
<sequence>MIFVSCLITYTMTQRQPTLPQELLDLIIDDIASDPDHGSTCLRACSLASESLLRRSRMHLFRKVQFVVDSSASARAKAFLRLLGDNENSYLLNHIQSFRLIVDASSANIFRPAHPSWIPSKINHARQRIFSSSTNLMKLLQFLQGLTFKKFTIEARNELPSWTDLKDEIKDNLYAVRTIPTLSALEIIGLQDLDITFIAGTPGRSKLSHLTLERTSIRNESLAWIPLENMTQIQCLQVTTVPRYQYSLGLGEGQTSIAASGFLPYDVPTAISFRECFPNATVLVLSIPREDYFQGAFWRTVSSLHKTLETLVIKDFYWNFRPQFISFDLPIFPQLKTLELNACGDNIISCIEFSREIWTFMSSTSSSMTSVDTLILDLTIEGRFWNRTDRITEYFAHLRASSILHRLARHFPLINTVHFNLRLIDNHIPGQRPLPNLDSWPPISVAFGDFMPSTGQGRYYFYVELLSDEGTTVLYQSQ</sequence>
<organism evidence="1 2">
    <name type="scientific">Agrocybe pediades</name>
    <dbReference type="NCBI Taxonomy" id="84607"/>
    <lineage>
        <taxon>Eukaryota</taxon>
        <taxon>Fungi</taxon>
        <taxon>Dikarya</taxon>
        <taxon>Basidiomycota</taxon>
        <taxon>Agaricomycotina</taxon>
        <taxon>Agaricomycetes</taxon>
        <taxon>Agaricomycetidae</taxon>
        <taxon>Agaricales</taxon>
        <taxon>Agaricineae</taxon>
        <taxon>Strophariaceae</taxon>
        <taxon>Agrocybe</taxon>
    </lineage>
</organism>
<evidence type="ECO:0000313" key="2">
    <source>
        <dbReference type="Proteomes" id="UP000521872"/>
    </source>
</evidence>
<name>A0A8H4VN38_9AGAR</name>
<dbReference type="EMBL" id="JAACJL010000032">
    <property type="protein sequence ID" value="KAF4616018.1"/>
    <property type="molecule type" value="Genomic_DNA"/>
</dbReference>
<reference evidence="1 2" key="1">
    <citation type="submission" date="2019-12" db="EMBL/GenBank/DDBJ databases">
        <authorList>
            <person name="Floudas D."/>
            <person name="Bentzer J."/>
            <person name="Ahren D."/>
            <person name="Johansson T."/>
            <person name="Persson P."/>
            <person name="Tunlid A."/>
        </authorList>
    </citation>
    <scope>NUCLEOTIDE SEQUENCE [LARGE SCALE GENOMIC DNA]</scope>
    <source>
        <strain evidence="1 2">CBS 102.39</strain>
    </source>
</reference>
<comment type="caution">
    <text evidence="1">The sequence shown here is derived from an EMBL/GenBank/DDBJ whole genome shotgun (WGS) entry which is preliminary data.</text>
</comment>
<dbReference type="AlphaFoldDB" id="A0A8H4VN38"/>
<gene>
    <name evidence="1" type="ORF">D9613_011439</name>
</gene>
<protein>
    <submittedName>
        <fullName evidence="1">Uncharacterized protein</fullName>
    </submittedName>
</protein>
<dbReference type="SUPFAM" id="SSF52047">
    <property type="entry name" value="RNI-like"/>
    <property type="match status" value="1"/>
</dbReference>
<accession>A0A8H4VN38</accession>
<proteinExistence type="predicted"/>